<reference evidence="1" key="1">
    <citation type="submission" date="2020-07" db="EMBL/GenBank/DDBJ databases">
        <title>Huge and variable diversity of episymbiotic CPR bacteria and DPANN archaea in groundwater ecosystems.</title>
        <authorList>
            <person name="He C.Y."/>
            <person name="Keren R."/>
            <person name="Whittaker M."/>
            <person name="Farag I.F."/>
            <person name="Doudna J."/>
            <person name="Cate J.H.D."/>
            <person name="Banfield J.F."/>
        </authorList>
    </citation>
    <scope>NUCLEOTIDE SEQUENCE</scope>
    <source>
        <strain evidence="1">NC_groundwater_1520_Pr4_B-0.1um_53_5</strain>
    </source>
</reference>
<name>A0A933IBL5_UNCT6</name>
<dbReference type="Proteomes" id="UP000736328">
    <property type="component" value="Unassembled WGS sequence"/>
</dbReference>
<dbReference type="EMBL" id="JACQXR010000084">
    <property type="protein sequence ID" value="MBI4726837.1"/>
    <property type="molecule type" value="Genomic_DNA"/>
</dbReference>
<sequence>MRKKLSSTVDYKDCGINLVKGGTGNKAKVAKWGLDPVSLQKALDAFNNADATQEKAKAAAQQSTVDFVAAKKGLATEIAKWVSTLETNYGKTGEKLGEFGIAPRMLRPHKGPRVKK</sequence>
<evidence type="ECO:0000313" key="2">
    <source>
        <dbReference type="Proteomes" id="UP000736328"/>
    </source>
</evidence>
<organism evidence="1 2">
    <name type="scientific">candidate division TA06 bacterium</name>
    <dbReference type="NCBI Taxonomy" id="2250710"/>
    <lineage>
        <taxon>Bacteria</taxon>
        <taxon>Bacteria division TA06</taxon>
    </lineage>
</organism>
<proteinExistence type="predicted"/>
<dbReference type="AlphaFoldDB" id="A0A933IBL5"/>
<gene>
    <name evidence="1" type="ORF">HY768_06390</name>
</gene>
<comment type="caution">
    <text evidence="1">The sequence shown here is derived from an EMBL/GenBank/DDBJ whole genome shotgun (WGS) entry which is preliminary data.</text>
</comment>
<protein>
    <submittedName>
        <fullName evidence="1">Uncharacterized protein</fullName>
    </submittedName>
</protein>
<evidence type="ECO:0000313" key="1">
    <source>
        <dbReference type="EMBL" id="MBI4726837.1"/>
    </source>
</evidence>
<accession>A0A933IBL5</accession>